<proteinExistence type="predicted"/>
<gene>
    <name evidence="1" type="ORF">EDM58_03885</name>
</gene>
<dbReference type="AlphaFoldDB" id="A0A3M8DDM3"/>
<evidence type="ECO:0000313" key="1">
    <source>
        <dbReference type="EMBL" id="RNB85671.1"/>
    </source>
</evidence>
<protein>
    <submittedName>
        <fullName evidence="1">Cyclase family protein</fullName>
    </submittedName>
</protein>
<dbReference type="Gene3D" id="3.50.30.50">
    <property type="entry name" value="Putative cyclase"/>
    <property type="match status" value="1"/>
</dbReference>
<comment type="caution">
    <text evidence="1">The sequence shown here is derived from an EMBL/GenBank/DDBJ whole genome shotgun (WGS) entry which is preliminary data.</text>
</comment>
<evidence type="ECO:0000313" key="2">
    <source>
        <dbReference type="Proteomes" id="UP000281915"/>
    </source>
</evidence>
<dbReference type="GO" id="GO:0004061">
    <property type="term" value="F:arylformamidase activity"/>
    <property type="evidence" value="ECO:0007669"/>
    <property type="project" value="InterPro"/>
</dbReference>
<dbReference type="Proteomes" id="UP000281915">
    <property type="component" value="Unassembled WGS sequence"/>
</dbReference>
<reference evidence="1 2" key="1">
    <citation type="submission" date="2018-10" db="EMBL/GenBank/DDBJ databases">
        <title>Phylogenomics of Brevibacillus.</title>
        <authorList>
            <person name="Dunlap C."/>
        </authorList>
    </citation>
    <scope>NUCLEOTIDE SEQUENCE [LARGE SCALE GENOMIC DNA]</scope>
    <source>
        <strain evidence="1 2">JCM 15085</strain>
    </source>
</reference>
<organism evidence="1 2">
    <name type="scientific">Brevibacillus panacihumi</name>
    <dbReference type="NCBI Taxonomy" id="497735"/>
    <lineage>
        <taxon>Bacteria</taxon>
        <taxon>Bacillati</taxon>
        <taxon>Bacillota</taxon>
        <taxon>Bacilli</taxon>
        <taxon>Bacillales</taxon>
        <taxon>Paenibacillaceae</taxon>
        <taxon>Brevibacillus</taxon>
    </lineage>
</organism>
<dbReference type="SUPFAM" id="SSF102198">
    <property type="entry name" value="Putative cyclase"/>
    <property type="match status" value="1"/>
</dbReference>
<dbReference type="InterPro" id="IPR007325">
    <property type="entry name" value="KFase/CYL"/>
</dbReference>
<dbReference type="InterPro" id="IPR037175">
    <property type="entry name" value="KFase_sf"/>
</dbReference>
<dbReference type="RefSeq" id="WP_122912172.1">
    <property type="nucleotide sequence ID" value="NZ_RHHT01000003.1"/>
</dbReference>
<accession>A0A3M8DDM3</accession>
<sequence length="211" mass="23268">MRIIDLSQTMETGMPQYPGQPDASFVQVSRVETDGFQVTDVHSVVHVGTHCDAPAHFILHGETIETIPLDRFVGEAVIVDVPPSSERELKPNVLEGVAFSPGDILLFRTGTSAKWGTEAYKSEAPYFGEELALELVRRGVKTIGLDFISPDPVETETYPAHHIFLEARLGIVENLINLEQLDRERVFFSAAPIKIKGSDGAFARAYAVLFD</sequence>
<name>A0A3M8DDM3_9BACL</name>
<dbReference type="PANTHER" id="PTHR31118:SF32">
    <property type="entry name" value="KYNURENINE FORMAMIDASE"/>
    <property type="match status" value="1"/>
</dbReference>
<dbReference type="EMBL" id="RHHT01000003">
    <property type="protein sequence ID" value="RNB85671.1"/>
    <property type="molecule type" value="Genomic_DNA"/>
</dbReference>
<dbReference type="PANTHER" id="PTHR31118">
    <property type="entry name" value="CYCLASE-LIKE PROTEIN 2"/>
    <property type="match status" value="1"/>
</dbReference>
<dbReference type="GO" id="GO:0019441">
    <property type="term" value="P:L-tryptophan catabolic process to kynurenine"/>
    <property type="evidence" value="ECO:0007669"/>
    <property type="project" value="InterPro"/>
</dbReference>
<dbReference type="Pfam" id="PF04199">
    <property type="entry name" value="Cyclase"/>
    <property type="match status" value="1"/>
</dbReference>